<evidence type="ECO:0000313" key="3">
    <source>
        <dbReference type="Proteomes" id="UP001487740"/>
    </source>
</evidence>
<feature type="transmembrane region" description="Helical" evidence="1">
    <location>
        <begin position="63"/>
        <end position="90"/>
    </location>
</feature>
<dbReference type="Gene3D" id="1.20.1250.20">
    <property type="entry name" value="MFS general substrate transporter like domains"/>
    <property type="match status" value="1"/>
</dbReference>
<proteinExistence type="predicted"/>
<feature type="transmembrane region" description="Helical" evidence="1">
    <location>
        <begin position="133"/>
        <end position="159"/>
    </location>
</feature>
<organism evidence="2 3">
    <name type="scientific">Scylla paramamosain</name>
    <name type="common">Mud crab</name>
    <dbReference type="NCBI Taxonomy" id="85552"/>
    <lineage>
        <taxon>Eukaryota</taxon>
        <taxon>Metazoa</taxon>
        <taxon>Ecdysozoa</taxon>
        <taxon>Arthropoda</taxon>
        <taxon>Crustacea</taxon>
        <taxon>Multicrustacea</taxon>
        <taxon>Malacostraca</taxon>
        <taxon>Eumalacostraca</taxon>
        <taxon>Eucarida</taxon>
        <taxon>Decapoda</taxon>
        <taxon>Pleocyemata</taxon>
        <taxon>Brachyura</taxon>
        <taxon>Eubrachyura</taxon>
        <taxon>Portunoidea</taxon>
        <taxon>Portunidae</taxon>
        <taxon>Portuninae</taxon>
        <taxon>Scylla</taxon>
    </lineage>
</organism>
<dbReference type="EMBL" id="JARAKH010000027">
    <property type="protein sequence ID" value="KAK8389307.1"/>
    <property type="molecule type" value="Genomic_DNA"/>
</dbReference>
<keyword evidence="1" id="KW-0472">Membrane</keyword>
<feature type="transmembrane region" description="Helical" evidence="1">
    <location>
        <begin position="102"/>
        <end position="121"/>
    </location>
</feature>
<dbReference type="SUPFAM" id="SSF103473">
    <property type="entry name" value="MFS general substrate transporter"/>
    <property type="match status" value="1"/>
</dbReference>
<dbReference type="Proteomes" id="UP001487740">
    <property type="component" value="Unassembled WGS sequence"/>
</dbReference>
<evidence type="ECO:0000313" key="2">
    <source>
        <dbReference type="EMBL" id="KAK8389307.1"/>
    </source>
</evidence>
<keyword evidence="1" id="KW-1133">Transmembrane helix</keyword>
<dbReference type="InterPro" id="IPR036259">
    <property type="entry name" value="MFS_trans_sf"/>
</dbReference>
<keyword evidence="1" id="KW-0812">Transmembrane</keyword>
<gene>
    <name evidence="2" type="ORF">O3P69_008793</name>
</gene>
<accession>A0AAW0TP63</accession>
<keyword evidence="3" id="KW-1185">Reference proteome</keyword>
<dbReference type="AlphaFoldDB" id="A0AAW0TP63"/>
<evidence type="ECO:0000256" key="1">
    <source>
        <dbReference type="SAM" id="Phobius"/>
    </source>
</evidence>
<reference evidence="2 3" key="1">
    <citation type="submission" date="2023-03" db="EMBL/GenBank/DDBJ databases">
        <title>High-quality genome of Scylla paramamosain provides insights in environmental adaptation.</title>
        <authorList>
            <person name="Zhang L."/>
        </authorList>
    </citation>
    <scope>NUCLEOTIDE SEQUENCE [LARGE SCALE GENOMIC DNA]</scope>
    <source>
        <strain evidence="2">LZ_2023a</strain>
        <tissue evidence="2">Muscle</tissue>
    </source>
</reference>
<name>A0AAW0TP63_SCYPA</name>
<comment type="caution">
    <text evidence="2">The sequence shown here is derived from an EMBL/GenBank/DDBJ whole genome shotgun (WGS) entry which is preliminary data.</text>
</comment>
<sequence length="236" mass="25736">MKLEGVPVLCNGHINPGLATGDTDISFDFSKKVIEDFQKDKAENLVAAKQTVGVEYTAPDGGWGWVIAIAAFATWFLVGLTAYNFGMLYSEFLLEMGTSTTFISWIYCLGLVISSIISAFVDPLVVAFGWRKVAVVMGAIYSFALIVSAFATSSIFLLFSSLVAGMSIQVGTGSLPLLSLKNADLKPGHFLTQLLHPLHCGLHVSLSLRFYFAQLLHQLILKTRALFSHELLVPLR</sequence>
<protein>
    <submittedName>
        <fullName evidence="2">Uncharacterized protein</fullName>
    </submittedName>
</protein>